<dbReference type="CDD" id="cd00408">
    <property type="entry name" value="DHDPS-like"/>
    <property type="match status" value="1"/>
</dbReference>
<dbReference type="InterPro" id="IPR002220">
    <property type="entry name" value="DapA-like"/>
</dbReference>
<dbReference type="Proteomes" id="UP000051660">
    <property type="component" value="Unassembled WGS sequence"/>
</dbReference>
<dbReference type="SMART" id="SM01130">
    <property type="entry name" value="DHDPS"/>
    <property type="match status" value="1"/>
</dbReference>
<dbReference type="EMBL" id="LLYB01000070">
    <property type="protein sequence ID" value="KRR23182.1"/>
    <property type="molecule type" value="Genomic_DNA"/>
</dbReference>
<dbReference type="AlphaFoldDB" id="A0A0R3MUA2"/>
<proteinExistence type="inferred from homology"/>
<dbReference type="RefSeq" id="WP_057859080.1">
    <property type="nucleotide sequence ID" value="NZ_LLYB01000070.1"/>
</dbReference>
<protein>
    <submittedName>
        <fullName evidence="5">Dihydrodipicolinate synthetase</fullName>
    </submittedName>
</protein>
<evidence type="ECO:0000313" key="6">
    <source>
        <dbReference type="Proteomes" id="UP000051660"/>
    </source>
</evidence>
<accession>A0A0R3MUA2</accession>
<reference evidence="5 6" key="1">
    <citation type="submission" date="2014-03" db="EMBL/GenBank/DDBJ databases">
        <title>Bradyrhizobium valentinum sp. nov., isolated from effective nodules of Lupinus mariae-josephae, a lupine endemic of basic-lime soils in Eastern Spain.</title>
        <authorList>
            <person name="Duran D."/>
            <person name="Rey L."/>
            <person name="Navarro A."/>
            <person name="Busquets A."/>
            <person name="Imperial J."/>
            <person name="Ruiz-Argueso T."/>
        </authorList>
    </citation>
    <scope>NUCLEOTIDE SEQUENCE [LARGE SCALE GENOMIC DNA]</scope>
    <source>
        <strain evidence="5 6">CCBAU 23086</strain>
    </source>
</reference>
<dbReference type="InterPro" id="IPR013785">
    <property type="entry name" value="Aldolase_TIM"/>
</dbReference>
<dbReference type="Pfam" id="PF00701">
    <property type="entry name" value="DHDPS"/>
    <property type="match status" value="1"/>
</dbReference>
<name>A0A0R3MUA2_9BRAD</name>
<dbReference type="SUPFAM" id="SSF51569">
    <property type="entry name" value="Aldolase"/>
    <property type="match status" value="1"/>
</dbReference>
<keyword evidence="2 3" id="KW-0456">Lyase</keyword>
<evidence type="ECO:0000313" key="5">
    <source>
        <dbReference type="EMBL" id="KRR23182.1"/>
    </source>
</evidence>
<dbReference type="GO" id="GO:0008840">
    <property type="term" value="F:4-hydroxy-tetrahydrodipicolinate synthase activity"/>
    <property type="evidence" value="ECO:0007669"/>
    <property type="project" value="TreeGrafter"/>
</dbReference>
<dbReference type="PANTHER" id="PTHR12128:SF66">
    <property type="entry name" value="4-HYDROXY-2-OXOGLUTARATE ALDOLASE, MITOCHONDRIAL"/>
    <property type="match status" value="1"/>
</dbReference>
<evidence type="ECO:0000256" key="1">
    <source>
        <dbReference type="ARBA" id="ARBA00007592"/>
    </source>
</evidence>
<organism evidence="5 6">
    <name type="scientific">Bradyrhizobium lablabi</name>
    <dbReference type="NCBI Taxonomy" id="722472"/>
    <lineage>
        <taxon>Bacteria</taxon>
        <taxon>Pseudomonadati</taxon>
        <taxon>Pseudomonadota</taxon>
        <taxon>Alphaproteobacteria</taxon>
        <taxon>Hyphomicrobiales</taxon>
        <taxon>Nitrobacteraceae</taxon>
        <taxon>Bradyrhizobium</taxon>
    </lineage>
</organism>
<evidence type="ECO:0000256" key="3">
    <source>
        <dbReference type="PIRNR" id="PIRNR001365"/>
    </source>
</evidence>
<dbReference type="OrthoDB" id="9796205at2"/>
<feature type="active site" description="Proton donor/acceptor" evidence="4">
    <location>
        <position position="141"/>
    </location>
</feature>
<sequence length="327" mass="36095">MKKKIQGIIPVMITPFTESGGIDYPGLGRLVEWYIDNGSDALFAVCQSSEMQFLTLGERVELAAFVKKAAAGRVPVIASGHISESLEDQLSELTAIAATGVDGMVLVTNRLDARQEGGTKFIDDLKWLLDRLPKQIPLGLYECPAPYRRLLSDDELMFCAHSGRFVILKDVSCDLETVMRRVVLTHGTPLAIVNANAAIAYDAMEGGSRGFTGVFTNFHPDLYKWLMTESGRHPELADELSVFLALSAMAEPMGYPKLAKLYHQRLGTFECTDSRAVTFDVHEKFWALEDLLDKIVEGTELYRGRIADAMARHPAPISGTASSRSYK</sequence>
<evidence type="ECO:0000256" key="2">
    <source>
        <dbReference type="ARBA" id="ARBA00023239"/>
    </source>
</evidence>
<dbReference type="PANTHER" id="PTHR12128">
    <property type="entry name" value="DIHYDRODIPICOLINATE SYNTHASE"/>
    <property type="match status" value="1"/>
</dbReference>
<comment type="caution">
    <text evidence="5">The sequence shown here is derived from an EMBL/GenBank/DDBJ whole genome shotgun (WGS) entry which is preliminary data.</text>
</comment>
<dbReference type="Gene3D" id="3.20.20.70">
    <property type="entry name" value="Aldolase class I"/>
    <property type="match status" value="1"/>
</dbReference>
<dbReference type="PIRSF" id="PIRSF001365">
    <property type="entry name" value="DHDPS"/>
    <property type="match status" value="1"/>
</dbReference>
<gene>
    <name evidence="5" type="ORF">CQ14_33560</name>
</gene>
<feature type="active site" description="Schiff-base intermediate with substrate" evidence="4">
    <location>
        <position position="169"/>
    </location>
</feature>
<evidence type="ECO:0000256" key="4">
    <source>
        <dbReference type="PIRSR" id="PIRSR001365-1"/>
    </source>
</evidence>
<comment type="similarity">
    <text evidence="1 3">Belongs to the DapA family.</text>
</comment>